<keyword evidence="3 9" id="KW-0001">2Fe-2S</keyword>
<keyword evidence="5" id="KW-1133">Transmembrane helix</keyword>
<protein>
    <recommendedName>
        <fullName evidence="9">CDGSH iron-sulfur domain-containing protein 2 homologue</fullName>
    </recommendedName>
</protein>
<dbReference type="Proteomes" id="UP000663879">
    <property type="component" value="Unassembled WGS sequence"/>
</dbReference>
<keyword evidence="7 9" id="KW-0411">Iron-sulfur</keyword>
<keyword evidence="4 9" id="KW-0479">Metal-binding</keyword>
<keyword evidence="6 9" id="KW-0408">Iron</keyword>
<evidence type="ECO:0000313" key="12">
    <source>
        <dbReference type="Proteomes" id="UP000663879"/>
    </source>
</evidence>
<evidence type="ECO:0000256" key="1">
    <source>
        <dbReference type="ARBA" id="ARBA00004167"/>
    </source>
</evidence>
<evidence type="ECO:0000256" key="4">
    <source>
        <dbReference type="ARBA" id="ARBA00022723"/>
    </source>
</evidence>
<dbReference type="SMART" id="SM00704">
    <property type="entry name" value="ZnF_CDGSH"/>
    <property type="match status" value="1"/>
</dbReference>
<proteinExistence type="inferred from homology"/>
<evidence type="ECO:0000256" key="5">
    <source>
        <dbReference type="ARBA" id="ARBA00022989"/>
    </source>
</evidence>
<dbReference type="GO" id="GO:0046872">
    <property type="term" value="F:metal ion binding"/>
    <property type="evidence" value="ECO:0007669"/>
    <property type="project" value="UniProtKB-UniRule"/>
</dbReference>
<comment type="caution">
    <text evidence="11">The sequence shown here is derived from an EMBL/GenBank/DDBJ whole genome shotgun (WGS) entry which is preliminary data.</text>
</comment>
<evidence type="ECO:0000259" key="10">
    <source>
        <dbReference type="SMART" id="SM00704"/>
    </source>
</evidence>
<dbReference type="InterPro" id="IPR045131">
    <property type="entry name" value="CISD1/2"/>
</dbReference>
<dbReference type="InterPro" id="IPR018967">
    <property type="entry name" value="FeS-contain_CDGSH-typ"/>
</dbReference>
<evidence type="ECO:0000256" key="6">
    <source>
        <dbReference type="ARBA" id="ARBA00023004"/>
    </source>
</evidence>
<dbReference type="Pfam" id="PF10660">
    <property type="entry name" value="MitoNEET_N"/>
    <property type="match status" value="1"/>
</dbReference>
<evidence type="ECO:0000256" key="9">
    <source>
        <dbReference type="RuleBase" id="RU369084"/>
    </source>
</evidence>
<dbReference type="GO" id="GO:0005741">
    <property type="term" value="C:mitochondrial outer membrane"/>
    <property type="evidence" value="ECO:0007669"/>
    <property type="project" value="TreeGrafter"/>
</dbReference>
<reference evidence="11" key="1">
    <citation type="submission" date="2021-02" db="EMBL/GenBank/DDBJ databases">
        <authorList>
            <person name="Nowell W R."/>
        </authorList>
    </citation>
    <scope>NUCLEOTIDE SEQUENCE</scope>
    <source>
        <strain evidence="11">Ploen Becks lab</strain>
    </source>
</reference>
<dbReference type="PANTHER" id="PTHR13680:SF5">
    <property type="entry name" value="CDGSH IRON-SULFUR DOMAIN-CONTAINING PROTEIN 1"/>
    <property type="match status" value="1"/>
</dbReference>
<dbReference type="AlphaFoldDB" id="A0A813R294"/>
<dbReference type="Gene3D" id="3.40.5.90">
    <property type="entry name" value="CDGSH iron-sulfur domain, mitoNEET-type"/>
    <property type="match status" value="1"/>
</dbReference>
<dbReference type="EMBL" id="CAJNOC010000546">
    <property type="protein sequence ID" value="CAF0774852.1"/>
    <property type="molecule type" value="Genomic_DNA"/>
</dbReference>
<dbReference type="InterPro" id="IPR042216">
    <property type="entry name" value="MitoNEET_CISD"/>
</dbReference>
<dbReference type="Pfam" id="PF09360">
    <property type="entry name" value="zf-CDGSH"/>
    <property type="match status" value="1"/>
</dbReference>
<evidence type="ECO:0000313" key="11">
    <source>
        <dbReference type="EMBL" id="CAF0774852.1"/>
    </source>
</evidence>
<evidence type="ECO:0000256" key="2">
    <source>
        <dbReference type="ARBA" id="ARBA00022692"/>
    </source>
</evidence>
<keyword evidence="9" id="KW-0256">Endoplasmic reticulum</keyword>
<evidence type="ECO:0000256" key="8">
    <source>
        <dbReference type="ARBA" id="ARBA00023136"/>
    </source>
</evidence>
<name>A0A813R294_9BILA</name>
<dbReference type="InterPro" id="IPR019610">
    <property type="entry name" value="FeS-contain_mitoNEET_N"/>
</dbReference>
<organism evidence="11 12">
    <name type="scientific">Brachionus calyciflorus</name>
    <dbReference type="NCBI Taxonomy" id="104777"/>
    <lineage>
        <taxon>Eukaryota</taxon>
        <taxon>Metazoa</taxon>
        <taxon>Spiralia</taxon>
        <taxon>Gnathifera</taxon>
        <taxon>Rotifera</taxon>
        <taxon>Eurotatoria</taxon>
        <taxon>Monogononta</taxon>
        <taxon>Pseudotrocha</taxon>
        <taxon>Ploima</taxon>
        <taxon>Brachionidae</taxon>
        <taxon>Brachionus</taxon>
    </lineage>
</organism>
<comment type="subcellular location">
    <subcellularLocation>
        <location evidence="9">Endoplasmic reticulum membrane</location>
        <topology evidence="9">Single-pass membrane protein</topology>
    </subcellularLocation>
    <subcellularLocation>
        <location evidence="1">Membrane</location>
        <topology evidence="1">Single-pass membrane protein</topology>
    </subcellularLocation>
</comment>
<dbReference type="OrthoDB" id="449252at2759"/>
<accession>A0A813R294</accession>
<evidence type="ECO:0000256" key="3">
    <source>
        <dbReference type="ARBA" id="ARBA00022714"/>
    </source>
</evidence>
<sequence>MDLISNFFKRDVSKYFRDLPLPNSFGGLMNLSGEDFLKLVPLLSVLALFSYILFREINNLGKKKQVSWVNKSLMKNKPKIADIYTKEDISKIIDKEKKVAYCRCWKSQSFPFCDGSHTFHNTVTGDNVGPLVLRE</sequence>
<comment type="cofactor">
    <cofactor evidence="9">
        <name>[2Fe-2S] cluster</name>
        <dbReference type="ChEBI" id="CHEBI:190135"/>
    </cofactor>
    <text evidence="9">Binds 1 [2Fe-2S] cluster.</text>
</comment>
<comment type="similarity">
    <text evidence="9">Belongs to the CISD protein family. CISD2 subfamily.</text>
</comment>
<feature type="domain" description="Iron-binding zinc finger CDGSH type" evidence="10">
    <location>
        <begin position="79"/>
        <end position="123"/>
    </location>
</feature>
<keyword evidence="8" id="KW-0472">Membrane</keyword>
<dbReference type="GO" id="GO:0010506">
    <property type="term" value="P:regulation of autophagy"/>
    <property type="evidence" value="ECO:0007669"/>
    <property type="project" value="UniProtKB-UniRule"/>
</dbReference>
<dbReference type="GO" id="GO:0005789">
    <property type="term" value="C:endoplasmic reticulum membrane"/>
    <property type="evidence" value="ECO:0007669"/>
    <property type="project" value="UniProtKB-SubCell"/>
</dbReference>
<dbReference type="PANTHER" id="PTHR13680">
    <property type="entry name" value="CDGSH IRON-SULFUR DOMAIN-CONTAINING PROTEIN 1"/>
    <property type="match status" value="1"/>
</dbReference>
<dbReference type="GO" id="GO:0051537">
    <property type="term" value="F:2 iron, 2 sulfur cluster binding"/>
    <property type="evidence" value="ECO:0007669"/>
    <property type="project" value="UniProtKB-UniRule"/>
</dbReference>
<keyword evidence="2" id="KW-0812">Transmembrane</keyword>
<evidence type="ECO:0000256" key="7">
    <source>
        <dbReference type="ARBA" id="ARBA00023014"/>
    </source>
</evidence>
<keyword evidence="12" id="KW-1185">Reference proteome</keyword>
<dbReference type="FunFam" id="3.40.5.90:FF:000001">
    <property type="entry name" value="CDGSH iron-sulfur domain-containing protein 1"/>
    <property type="match status" value="1"/>
</dbReference>
<gene>
    <name evidence="11" type="ORF">OXX778_LOCUS5149</name>
</gene>